<gene>
    <name evidence="2" type="ORF">CP975_30510</name>
</gene>
<dbReference type="Gene3D" id="3.40.50.300">
    <property type="entry name" value="P-loop containing nucleotide triphosphate hydrolases"/>
    <property type="match status" value="1"/>
</dbReference>
<evidence type="ECO:0000313" key="2">
    <source>
        <dbReference type="EMBL" id="QEV21299.1"/>
    </source>
</evidence>
<feature type="region of interest" description="Disordered" evidence="1">
    <location>
        <begin position="78"/>
        <end position="137"/>
    </location>
</feature>
<dbReference type="OrthoDB" id="580767at2"/>
<dbReference type="InterPro" id="IPR019734">
    <property type="entry name" value="TPR_rpt"/>
</dbReference>
<evidence type="ECO:0000256" key="1">
    <source>
        <dbReference type="SAM" id="MobiDB-lite"/>
    </source>
</evidence>
<evidence type="ECO:0000313" key="3">
    <source>
        <dbReference type="Proteomes" id="UP000326553"/>
    </source>
</evidence>
<dbReference type="PANTHER" id="PTHR46082:SF6">
    <property type="entry name" value="AAA+ ATPASE DOMAIN-CONTAINING PROTEIN-RELATED"/>
    <property type="match status" value="1"/>
</dbReference>
<proteinExistence type="predicted"/>
<dbReference type="InterPro" id="IPR053137">
    <property type="entry name" value="NLR-like"/>
</dbReference>
<protein>
    <submittedName>
        <fullName evidence="2">Uncharacterized protein</fullName>
    </submittedName>
</protein>
<dbReference type="Proteomes" id="UP000326553">
    <property type="component" value="Chromosome"/>
</dbReference>
<dbReference type="SUPFAM" id="SSF48452">
    <property type="entry name" value="TPR-like"/>
    <property type="match status" value="3"/>
</dbReference>
<reference evidence="2 3" key="1">
    <citation type="submission" date="2017-09" db="EMBL/GenBank/DDBJ databases">
        <authorList>
            <person name="Lee N."/>
            <person name="Cho B.-K."/>
        </authorList>
    </citation>
    <scope>NUCLEOTIDE SEQUENCE [LARGE SCALE GENOMIC DNA]</scope>
    <source>
        <strain evidence="2 3">ATCC 12461</strain>
    </source>
</reference>
<organism evidence="2 3">
    <name type="scientific">Streptomyces alboniger</name>
    <dbReference type="NCBI Taxonomy" id="132473"/>
    <lineage>
        <taxon>Bacteria</taxon>
        <taxon>Bacillati</taxon>
        <taxon>Actinomycetota</taxon>
        <taxon>Actinomycetes</taxon>
        <taxon>Kitasatosporales</taxon>
        <taxon>Streptomycetaceae</taxon>
        <taxon>Streptomyces</taxon>
        <taxon>Streptomyces aurantiacus group</taxon>
    </lineage>
</organism>
<keyword evidence="3" id="KW-1185">Reference proteome</keyword>
<dbReference type="InterPro" id="IPR047738">
    <property type="entry name" value="SAV_2336-like_N"/>
</dbReference>
<dbReference type="EMBL" id="CP023695">
    <property type="protein sequence ID" value="QEV21299.1"/>
    <property type="molecule type" value="Genomic_DNA"/>
</dbReference>
<feature type="compositionally biased region" description="Gly residues" evidence="1">
    <location>
        <begin position="86"/>
        <end position="128"/>
    </location>
</feature>
<dbReference type="NCBIfam" id="NF041121">
    <property type="entry name" value="SAV_2336_NTERM"/>
    <property type="match status" value="1"/>
</dbReference>
<dbReference type="KEGG" id="salw:CP975_30510"/>
<dbReference type="InterPro" id="IPR027417">
    <property type="entry name" value="P-loop_NTPase"/>
</dbReference>
<dbReference type="PANTHER" id="PTHR46082">
    <property type="entry name" value="ATP/GTP-BINDING PROTEIN-RELATED"/>
    <property type="match status" value="1"/>
</dbReference>
<dbReference type="Gene3D" id="1.25.40.10">
    <property type="entry name" value="Tetratricopeptide repeat domain"/>
    <property type="match status" value="4"/>
</dbReference>
<dbReference type="SMART" id="SM00028">
    <property type="entry name" value="TPR"/>
    <property type="match status" value="2"/>
</dbReference>
<dbReference type="Pfam" id="PF13374">
    <property type="entry name" value="TPR_10"/>
    <property type="match status" value="2"/>
</dbReference>
<sequence length="1468" mass="155666">MTIDRLRDALEALGPPVTPLELAEMLWLAERLPYGEGGELVGEGVEWSACAGGPGTAFGKVTGALDLGVLKAGWAPGGAATASGTEGSGNERGAGGGTARGAGTGSADGGGTSSGDGTGGGDRAGGATGEADGAPHRAPHRAALHVPRGAPHPGSDADEVLVPAPQALRHELAIQRALRPLKQRVPDRHRRTLDERATAERAARRPGLRPWVPVMTPAADRLLSLALVVDTGPAMTVWRPLARELREAMQRTGAFRDVRVWLLTGDAERIGVRSSPGGPARDPAALVDATGRQVTLVLSDCSGPHWWGGLAAPALHLWARRGPTAILQPLPERLWRRTAAPAAPGRAIASRAGAPNTALRFTPHDGRARLPSADSLPVPVLELAPEWLADWAGLVTASGDHRRDTAVTYVSARPAPHSQPLASEGDLPITERILRFLTAASPTAADLAAHVALSVPALPVMRLIQQRVTPGSRPSDLAEVLLSGLLEPVDAGRGLYDFVPGARSALLETLPRPESLAVADLLTRIGEEIEARAGSATRAFRAVVRVAQGAGSQGLASAGQPFALVSEEALGLLRGRAIRVVERAAPDELPGLDPPASVPSPPGLTNIPARPQPYFVGRHKELAILDDGLLPWSDTYGQQPRAMVVHGPEGVGKSALVAEWASVMATNNLMGPAWWVKANSAESINSGLAGLTRALQPSVASSFAEEEQVAWALRWFGAHENWILVLDDVYSADRMGPLLSSLGSHGFVLMTSRTPAGWSGTATSLALGVCELPDAVKMLNRRAGREVEGAGALCEELGRLPLAVTRAGAFLAGTDMTVDHYRSRLALQEVQVHPDEMAAQGVIKTRLLAAVDPLARQLLLVLAWYGPQPVPRDVLGPESATSDVSLALHFLASCSMIGLTADAVTLQPVLAKAAREPDDDHRLSGSREIDDARLTAALWLRNALPRKTDDPADWPRWRQLLPHIDALLEHGRPVADDRHFVELLARTAPFLLTQGATGKAVAYLERVLRDSQRLYGPEVEQTLTLAAELADAYVANGEAGEAINLYAYMLDAMSGAGRGEDDPDVLWLRAKRASARQDSGDPEGAVRELDEVCHRAASSLGEEHSHTLLMRVSLAGAYRAAGEPVRAVVVLEQTLAVCRRVWGDASADTLAVQMELASVCEAVGDMPRAAEVLEEAVRGLRTVFGYPHPRTFRAMADLAALYAAGGMAGRAVELLEEALAGAATVLGERHPAVLAVRQTLAETWLHDGAPEQAVPVLEEVLSDRGAVLGEDHRDTLRSADSLAAAYGAAGMRGRQRTLYKRTLNARLRMLEANDPETLMSYDRLADAMDGAGPAVVLRVRAHQGRVRTLGEDHPETLAALERLAHALRAAGNTSQALTFFQQSLELRRHTQGPAETDTLRVLGTLARIHLSEGDTAAAITAYKDAVAQAPARREAAVVLERAVAHLTSVLGAGHPEVRDLTKRLARLR</sequence>
<dbReference type="RefSeq" id="WP_150477576.1">
    <property type="nucleotide sequence ID" value="NZ_CP023695.1"/>
</dbReference>
<dbReference type="InterPro" id="IPR011990">
    <property type="entry name" value="TPR-like_helical_dom_sf"/>
</dbReference>
<name>A0A5J6HLW6_STRAD</name>
<dbReference type="SUPFAM" id="SSF52540">
    <property type="entry name" value="P-loop containing nucleoside triphosphate hydrolases"/>
    <property type="match status" value="1"/>
</dbReference>
<dbReference type="Pfam" id="PF13424">
    <property type="entry name" value="TPR_12"/>
    <property type="match status" value="2"/>
</dbReference>
<accession>A0A5J6HLW6</accession>